<feature type="domain" description="DNA polymerase III delta subunit-like C-terminal" evidence="8">
    <location>
        <begin position="200"/>
        <end position="307"/>
    </location>
</feature>
<dbReference type="Gene3D" id="1.20.272.10">
    <property type="match status" value="1"/>
</dbReference>
<sequence length="323" mass="34751">MAALKPAYLVHGDDHARIGERRAKLRALAERDAGASGAEVLEGDAATPEAVAFALSAMTFATGRRVVIVDGVERWKDKEVEAHLGAIMADLPPETTVAFFAREEGRAKAPAKLADAVKRAGGDVAAESAVKPWELPKWVAEQARKLDLRLDQGAARALVAQVGERQARLTRELETLALELGEGAHVDAELIDERSADSAERKIWSLADRLVGGDAPGATLAYLELRAQGERLPGLLFWMTDRMRKALDVTCRLEAGEAPADIKRTLRMPPKAADQFIADARRADAAKLRRAMARLADLELESRGGSAAEEDTSAIRAILAIAS</sequence>
<dbReference type="InterPro" id="IPR027417">
    <property type="entry name" value="P-loop_NTPase"/>
</dbReference>
<comment type="catalytic activity">
    <reaction evidence="7">
        <text>DNA(n) + a 2'-deoxyribonucleoside 5'-triphosphate = DNA(n+1) + diphosphate</text>
        <dbReference type="Rhea" id="RHEA:22508"/>
        <dbReference type="Rhea" id="RHEA-COMP:17339"/>
        <dbReference type="Rhea" id="RHEA-COMP:17340"/>
        <dbReference type="ChEBI" id="CHEBI:33019"/>
        <dbReference type="ChEBI" id="CHEBI:61560"/>
        <dbReference type="ChEBI" id="CHEBI:173112"/>
        <dbReference type="EC" id="2.7.7.7"/>
    </reaction>
</comment>
<comment type="similarity">
    <text evidence="6">Belongs to the DNA polymerase HolA subunit family.</text>
</comment>
<dbReference type="GO" id="GO:0009360">
    <property type="term" value="C:DNA polymerase III complex"/>
    <property type="evidence" value="ECO:0007669"/>
    <property type="project" value="TreeGrafter"/>
</dbReference>
<name>A0A9E7C1L4_9ACTN</name>
<dbReference type="InterPro" id="IPR048466">
    <property type="entry name" value="DNA_pol3_delta-like_C"/>
</dbReference>
<dbReference type="GO" id="GO:0003887">
    <property type="term" value="F:DNA-directed DNA polymerase activity"/>
    <property type="evidence" value="ECO:0007669"/>
    <property type="project" value="UniProtKB-KW"/>
</dbReference>
<keyword evidence="3" id="KW-0548">Nucleotidyltransferase</keyword>
<evidence type="ECO:0000256" key="7">
    <source>
        <dbReference type="ARBA" id="ARBA00049244"/>
    </source>
</evidence>
<protein>
    <recommendedName>
        <fullName evidence="1">DNA-directed DNA polymerase</fullName>
        <ecNumber evidence="1">2.7.7.7</ecNumber>
    </recommendedName>
</protein>
<evidence type="ECO:0000256" key="2">
    <source>
        <dbReference type="ARBA" id="ARBA00022679"/>
    </source>
</evidence>
<keyword evidence="10" id="KW-1185">Reference proteome</keyword>
<evidence type="ECO:0000313" key="10">
    <source>
        <dbReference type="Proteomes" id="UP001162834"/>
    </source>
</evidence>
<dbReference type="Proteomes" id="UP001162834">
    <property type="component" value="Chromosome"/>
</dbReference>
<organism evidence="9 10">
    <name type="scientific">Capillimicrobium parvum</name>
    <dbReference type="NCBI Taxonomy" id="2884022"/>
    <lineage>
        <taxon>Bacteria</taxon>
        <taxon>Bacillati</taxon>
        <taxon>Actinomycetota</taxon>
        <taxon>Thermoleophilia</taxon>
        <taxon>Solirubrobacterales</taxon>
        <taxon>Capillimicrobiaceae</taxon>
        <taxon>Capillimicrobium</taxon>
    </lineage>
</organism>
<keyword evidence="4" id="KW-0235">DNA replication</keyword>
<evidence type="ECO:0000256" key="6">
    <source>
        <dbReference type="ARBA" id="ARBA00034754"/>
    </source>
</evidence>
<dbReference type="GO" id="GO:0003677">
    <property type="term" value="F:DNA binding"/>
    <property type="evidence" value="ECO:0007669"/>
    <property type="project" value="InterPro"/>
</dbReference>
<dbReference type="EMBL" id="CP087164">
    <property type="protein sequence ID" value="UGS37516.1"/>
    <property type="molecule type" value="Genomic_DNA"/>
</dbReference>
<dbReference type="SUPFAM" id="SSF48019">
    <property type="entry name" value="post-AAA+ oligomerization domain-like"/>
    <property type="match status" value="1"/>
</dbReference>
<dbReference type="KEGG" id="sbae:DSM104329_03932"/>
<dbReference type="InterPro" id="IPR005790">
    <property type="entry name" value="DNA_polIII_delta"/>
</dbReference>
<proteinExistence type="inferred from homology"/>
<accession>A0A9E7C1L4</accession>
<dbReference type="SUPFAM" id="SSF52540">
    <property type="entry name" value="P-loop containing nucleoside triphosphate hydrolases"/>
    <property type="match status" value="1"/>
</dbReference>
<dbReference type="Gene3D" id="3.40.50.300">
    <property type="entry name" value="P-loop containing nucleotide triphosphate hydrolases"/>
    <property type="match status" value="1"/>
</dbReference>
<keyword evidence="5" id="KW-0239">DNA-directed DNA polymerase</keyword>
<dbReference type="GO" id="GO:0006261">
    <property type="term" value="P:DNA-templated DNA replication"/>
    <property type="evidence" value="ECO:0007669"/>
    <property type="project" value="TreeGrafter"/>
</dbReference>
<evidence type="ECO:0000259" key="8">
    <source>
        <dbReference type="Pfam" id="PF21694"/>
    </source>
</evidence>
<dbReference type="PANTHER" id="PTHR34388:SF1">
    <property type="entry name" value="DNA POLYMERASE III SUBUNIT DELTA"/>
    <property type="match status" value="1"/>
</dbReference>
<dbReference type="AlphaFoldDB" id="A0A9E7C1L4"/>
<reference evidence="9" key="1">
    <citation type="journal article" date="2022" name="Int. J. Syst. Evol. Microbiol.">
        <title>Pseudomonas aegrilactucae sp. nov. and Pseudomonas morbosilactucae sp. nov., pathogens causing bacterial rot of lettuce in Japan.</title>
        <authorList>
            <person name="Sawada H."/>
            <person name="Fujikawa T."/>
            <person name="Satou M."/>
        </authorList>
    </citation>
    <scope>NUCLEOTIDE SEQUENCE</scope>
    <source>
        <strain evidence="9">0166_1</strain>
    </source>
</reference>
<dbReference type="InterPro" id="IPR008921">
    <property type="entry name" value="DNA_pol3_clamp-load_cplx_C"/>
</dbReference>
<evidence type="ECO:0000313" key="9">
    <source>
        <dbReference type="EMBL" id="UGS37516.1"/>
    </source>
</evidence>
<evidence type="ECO:0000256" key="1">
    <source>
        <dbReference type="ARBA" id="ARBA00012417"/>
    </source>
</evidence>
<dbReference type="RefSeq" id="WP_259311570.1">
    <property type="nucleotide sequence ID" value="NZ_CP087164.1"/>
</dbReference>
<gene>
    <name evidence="9" type="ORF">DSM104329_03932</name>
</gene>
<dbReference type="Gene3D" id="1.10.8.60">
    <property type="match status" value="1"/>
</dbReference>
<dbReference type="PANTHER" id="PTHR34388">
    <property type="entry name" value="DNA POLYMERASE III SUBUNIT DELTA"/>
    <property type="match status" value="1"/>
</dbReference>
<evidence type="ECO:0000256" key="4">
    <source>
        <dbReference type="ARBA" id="ARBA00022705"/>
    </source>
</evidence>
<dbReference type="NCBIfam" id="TIGR01128">
    <property type="entry name" value="holA"/>
    <property type="match status" value="1"/>
</dbReference>
<evidence type="ECO:0000256" key="5">
    <source>
        <dbReference type="ARBA" id="ARBA00022932"/>
    </source>
</evidence>
<keyword evidence="2" id="KW-0808">Transferase</keyword>
<evidence type="ECO:0000256" key="3">
    <source>
        <dbReference type="ARBA" id="ARBA00022695"/>
    </source>
</evidence>
<dbReference type="Pfam" id="PF21694">
    <property type="entry name" value="DNA_pol3_delta_C"/>
    <property type="match status" value="1"/>
</dbReference>
<dbReference type="EC" id="2.7.7.7" evidence="1"/>